<dbReference type="GO" id="GO:0016020">
    <property type="term" value="C:membrane"/>
    <property type="evidence" value="ECO:0007669"/>
    <property type="project" value="UniProtKB-SubCell"/>
</dbReference>
<evidence type="ECO:0000256" key="6">
    <source>
        <dbReference type="ARBA" id="ARBA00022692"/>
    </source>
</evidence>
<dbReference type="GO" id="GO:0012511">
    <property type="term" value="C:monolayer-surrounded lipid storage body"/>
    <property type="evidence" value="ECO:0000318"/>
    <property type="project" value="GO_Central"/>
</dbReference>
<gene>
    <name evidence="11" type="ORF">EUGRSUZ_J02236</name>
</gene>
<dbReference type="STRING" id="71139.A0A059AFZ1"/>
<comment type="similarity">
    <text evidence="4">Belongs to the oleosin family.</text>
</comment>
<evidence type="ECO:0000256" key="3">
    <source>
        <dbReference type="ARBA" id="ARBA00004502"/>
    </source>
</evidence>
<accession>A0A059AFZ1</accession>
<comment type="subcellular location">
    <subcellularLocation>
        <location evidence="3">Lipid droplet</location>
    </subcellularLocation>
    <subcellularLocation>
        <location evidence="2">Membrane</location>
        <topology evidence="2">Multi-pass membrane protein</topology>
    </subcellularLocation>
</comment>
<feature type="compositionally biased region" description="Gly residues" evidence="9">
    <location>
        <begin position="169"/>
        <end position="178"/>
    </location>
</feature>
<feature type="compositionally biased region" description="Basic and acidic residues" evidence="9">
    <location>
        <begin position="1"/>
        <end position="14"/>
    </location>
</feature>
<evidence type="ECO:0000313" key="11">
    <source>
        <dbReference type="EMBL" id="KCW52922.1"/>
    </source>
</evidence>
<dbReference type="GO" id="GO:0019915">
    <property type="term" value="P:lipid storage"/>
    <property type="evidence" value="ECO:0000318"/>
    <property type="project" value="GO_Central"/>
</dbReference>
<dbReference type="eggNOG" id="ENOG502S1R0">
    <property type="taxonomic scope" value="Eukaryota"/>
</dbReference>
<evidence type="ECO:0000256" key="5">
    <source>
        <dbReference type="ARBA" id="ARBA00022677"/>
    </source>
</evidence>
<dbReference type="OMA" id="SWVTNYL"/>
<keyword evidence="5" id="KW-0551">Lipid droplet</keyword>
<keyword evidence="8 10" id="KW-0472">Membrane</keyword>
<feature type="region of interest" description="Disordered" evidence="9">
    <location>
        <begin position="1"/>
        <end position="36"/>
    </location>
</feature>
<keyword evidence="7 10" id="KW-1133">Transmembrane helix</keyword>
<protein>
    <recommendedName>
        <fullName evidence="12">Oleosin</fullName>
    </recommendedName>
</protein>
<evidence type="ECO:0000256" key="1">
    <source>
        <dbReference type="ARBA" id="ARBA00002582"/>
    </source>
</evidence>
<dbReference type="Pfam" id="PF01277">
    <property type="entry name" value="Oleosin"/>
    <property type="match status" value="1"/>
</dbReference>
<feature type="region of interest" description="Disordered" evidence="9">
    <location>
        <begin position="151"/>
        <end position="178"/>
    </location>
</feature>
<dbReference type="FunCoup" id="A0A059AFZ1">
    <property type="interactions" value="390"/>
</dbReference>
<evidence type="ECO:0000256" key="9">
    <source>
        <dbReference type="SAM" id="MobiDB-lite"/>
    </source>
</evidence>
<dbReference type="PANTHER" id="PTHR33203">
    <property type="entry name" value="OLEOSIN"/>
    <property type="match status" value="1"/>
</dbReference>
<dbReference type="GO" id="GO:0010344">
    <property type="term" value="P:seed oilbody biogenesis"/>
    <property type="evidence" value="ECO:0000318"/>
    <property type="project" value="GO_Central"/>
</dbReference>
<dbReference type="PANTHER" id="PTHR33203:SF63">
    <property type="entry name" value="OLEOSIN 18.2 KDA"/>
    <property type="match status" value="1"/>
</dbReference>
<evidence type="ECO:0000256" key="4">
    <source>
        <dbReference type="ARBA" id="ARBA00010858"/>
    </source>
</evidence>
<evidence type="ECO:0000256" key="2">
    <source>
        <dbReference type="ARBA" id="ARBA00004141"/>
    </source>
</evidence>
<organism evidence="11">
    <name type="scientific">Eucalyptus grandis</name>
    <name type="common">Flooded gum</name>
    <dbReference type="NCBI Taxonomy" id="71139"/>
    <lineage>
        <taxon>Eukaryota</taxon>
        <taxon>Viridiplantae</taxon>
        <taxon>Streptophyta</taxon>
        <taxon>Embryophyta</taxon>
        <taxon>Tracheophyta</taxon>
        <taxon>Spermatophyta</taxon>
        <taxon>Magnoliopsida</taxon>
        <taxon>eudicotyledons</taxon>
        <taxon>Gunneridae</taxon>
        <taxon>Pentapetalae</taxon>
        <taxon>rosids</taxon>
        <taxon>malvids</taxon>
        <taxon>Myrtales</taxon>
        <taxon>Myrtaceae</taxon>
        <taxon>Myrtoideae</taxon>
        <taxon>Eucalypteae</taxon>
        <taxon>Eucalyptus</taxon>
    </lineage>
</organism>
<dbReference type="OrthoDB" id="1929188at2759"/>
<sequence>MADRDRDRDRDRPHQIQVHPQHRYNTGPGGKGYNMSEGGPSAGKVLAVMAMLPAGGILLGLAGITFVGTLIGLCLTTPLFIIFSPVLVPAALVVGLAVTGFLTSGAFGLTALSSLSRVANYIRQVTGTSPEQMAEHAKRRLADTAGYVGQKTKEAGQQVQSKAQEVGGERGGAGGGRT</sequence>
<comment type="function">
    <text evidence="1">May have a structural role to stabilize the lipid body during desiccation of the seed by preventing coalescence of the oil. Probably interacts with both lipid and phospholipid moieties of lipid bodies. May also provide recognition signals for specific lipase anchorage in lipolysis during seedling growth.</text>
</comment>
<name>A0A059AFZ1_EUCGR</name>
<evidence type="ECO:0000256" key="10">
    <source>
        <dbReference type="SAM" id="Phobius"/>
    </source>
</evidence>
<dbReference type="InterPro" id="IPR000136">
    <property type="entry name" value="Oleosin"/>
</dbReference>
<evidence type="ECO:0000256" key="7">
    <source>
        <dbReference type="ARBA" id="ARBA00022989"/>
    </source>
</evidence>
<dbReference type="Gramene" id="KCW52922">
    <property type="protein sequence ID" value="KCW52922"/>
    <property type="gene ID" value="EUGRSUZ_J02236"/>
</dbReference>
<keyword evidence="6 10" id="KW-0812">Transmembrane</keyword>
<dbReference type="GO" id="GO:0050826">
    <property type="term" value="P:response to freezing"/>
    <property type="evidence" value="ECO:0000318"/>
    <property type="project" value="GO_Central"/>
</dbReference>
<evidence type="ECO:0000256" key="8">
    <source>
        <dbReference type="ARBA" id="ARBA00023136"/>
    </source>
</evidence>
<dbReference type="InParanoid" id="A0A059AFZ1"/>
<feature type="transmembrane region" description="Helical" evidence="10">
    <location>
        <begin position="79"/>
        <end position="112"/>
    </location>
</feature>
<dbReference type="KEGG" id="egr:104422632"/>
<dbReference type="AlphaFoldDB" id="A0A059AFZ1"/>
<dbReference type="EMBL" id="KK198762">
    <property type="protein sequence ID" value="KCW52922.1"/>
    <property type="molecule type" value="Genomic_DNA"/>
</dbReference>
<feature type="transmembrane region" description="Helical" evidence="10">
    <location>
        <begin position="45"/>
        <end position="73"/>
    </location>
</feature>
<proteinExistence type="inferred from homology"/>
<evidence type="ECO:0008006" key="12">
    <source>
        <dbReference type="Google" id="ProtNLM"/>
    </source>
</evidence>
<reference evidence="11" key="1">
    <citation type="submission" date="2013-07" db="EMBL/GenBank/DDBJ databases">
        <title>The genome of Eucalyptus grandis.</title>
        <authorList>
            <person name="Schmutz J."/>
            <person name="Hayes R."/>
            <person name="Myburg A."/>
            <person name="Tuskan G."/>
            <person name="Grattapaglia D."/>
            <person name="Rokhsar D.S."/>
        </authorList>
    </citation>
    <scope>NUCLEOTIDE SEQUENCE</scope>
    <source>
        <tissue evidence="11">Leaf extractions</tissue>
    </source>
</reference>